<keyword evidence="5 11" id="KW-0812">Transmembrane</keyword>
<comment type="cofactor">
    <cofactor evidence="1 11">
        <name>Zn(2+)</name>
        <dbReference type="ChEBI" id="CHEBI:29105"/>
    </cofactor>
</comment>
<evidence type="ECO:0000256" key="1">
    <source>
        <dbReference type="ARBA" id="ARBA00001947"/>
    </source>
</evidence>
<dbReference type="InterPro" id="IPR008915">
    <property type="entry name" value="Peptidase_M50"/>
</dbReference>
<feature type="domain" description="PDZ" evidence="12">
    <location>
        <begin position="202"/>
        <end position="279"/>
    </location>
</feature>
<evidence type="ECO:0000259" key="12">
    <source>
        <dbReference type="SMART" id="SM00228"/>
    </source>
</evidence>
<evidence type="ECO:0000313" key="14">
    <source>
        <dbReference type="Proteomes" id="UP001250656"/>
    </source>
</evidence>
<organism evidence="13 14">
    <name type="scientific">Pricia mediterranea</name>
    <dbReference type="NCBI Taxonomy" id="3076079"/>
    <lineage>
        <taxon>Bacteria</taxon>
        <taxon>Pseudomonadati</taxon>
        <taxon>Bacteroidota</taxon>
        <taxon>Flavobacteriia</taxon>
        <taxon>Flavobacteriales</taxon>
        <taxon>Flavobacteriaceae</taxon>
        <taxon>Pricia</taxon>
    </lineage>
</organism>
<feature type="transmembrane region" description="Helical" evidence="11">
    <location>
        <begin position="376"/>
        <end position="409"/>
    </location>
</feature>
<dbReference type="Pfam" id="PF17820">
    <property type="entry name" value="PDZ_6"/>
    <property type="match status" value="1"/>
</dbReference>
<evidence type="ECO:0000256" key="7">
    <source>
        <dbReference type="ARBA" id="ARBA00022833"/>
    </source>
</evidence>
<dbReference type="Proteomes" id="UP001250656">
    <property type="component" value="Unassembled WGS sequence"/>
</dbReference>
<evidence type="ECO:0000256" key="2">
    <source>
        <dbReference type="ARBA" id="ARBA00004141"/>
    </source>
</evidence>
<dbReference type="Gene3D" id="2.30.42.10">
    <property type="match status" value="2"/>
</dbReference>
<comment type="subcellular location">
    <subcellularLocation>
        <location evidence="2">Membrane</location>
        <topology evidence="2">Multi-pass membrane protein</topology>
    </subcellularLocation>
</comment>
<evidence type="ECO:0000256" key="6">
    <source>
        <dbReference type="ARBA" id="ARBA00022801"/>
    </source>
</evidence>
<dbReference type="Pfam" id="PF02163">
    <property type="entry name" value="Peptidase_M50"/>
    <property type="match status" value="1"/>
</dbReference>
<accession>A0ABU3L5L9</accession>
<reference evidence="13 14" key="1">
    <citation type="submission" date="2023-09" db="EMBL/GenBank/DDBJ databases">
        <title>Novel taxa isolated from Blanes Bay.</title>
        <authorList>
            <person name="Rey-Velasco X."/>
            <person name="Lucena T."/>
        </authorList>
    </citation>
    <scope>NUCLEOTIDE SEQUENCE [LARGE SCALE GENOMIC DNA]</scope>
    <source>
        <strain evidence="13 14">S334</strain>
    </source>
</reference>
<comment type="caution">
    <text evidence="13">The sequence shown here is derived from an EMBL/GenBank/DDBJ whole genome shotgun (WGS) entry which is preliminary data.</text>
</comment>
<keyword evidence="6 11" id="KW-0378">Hydrolase</keyword>
<evidence type="ECO:0000256" key="3">
    <source>
        <dbReference type="ARBA" id="ARBA00007931"/>
    </source>
</evidence>
<feature type="transmembrane region" description="Helical" evidence="11">
    <location>
        <begin position="104"/>
        <end position="129"/>
    </location>
</feature>
<dbReference type="InterPro" id="IPR004387">
    <property type="entry name" value="Pept_M50_Zn"/>
</dbReference>
<feature type="domain" description="PDZ" evidence="12">
    <location>
        <begin position="121"/>
        <end position="192"/>
    </location>
</feature>
<dbReference type="SMART" id="SM00228">
    <property type="entry name" value="PDZ"/>
    <property type="match status" value="2"/>
</dbReference>
<protein>
    <recommendedName>
        <fullName evidence="11">Zinc metalloprotease</fullName>
        <ecNumber evidence="11">3.4.24.-</ecNumber>
    </recommendedName>
</protein>
<evidence type="ECO:0000313" key="13">
    <source>
        <dbReference type="EMBL" id="MDT7828673.1"/>
    </source>
</evidence>
<proteinExistence type="inferred from homology"/>
<evidence type="ECO:0000256" key="4">
    <source>
        <dbReference type="ARBA" id="ARBA00022670"/>
    </source>
</evidence>
<evidence type="ECO:0000256" key="8">
    <source>
        <dbReference type="ARBA" id="ARBA00022989"/>
    </source>
</evidence>
<evidence type="ECO:0000256" key="5">
    <source>
        <dbReference type="ARBA" id="ARBA00022692"/>
    </source>
</evidence>
<evidence type="ECO:0000256" key="10">
    <source>
        <dbReference type="ARBA" id="ARBA00023136"/>
    </source>
</evidence>
<dbReference type="PANTHER" id="PTHR42837:SF2">
    <property type="entry name" value="MEMBRANE METALLOPROTEASE ARASP2, CHLOROPLASTIC-RELATED"/>
    <property type="match status" value="1"/>
</dbReference>
<keyword evidence="11" id="KW-0479">Metal-binding</keyword>
<keyword evidence="14" id="KW-1185">Reference proteome</keyword>
<comment type="similarity">
    <text evidence="3 11">Belongs to the peptidase M50B family.</text>
</comment>
<gene>
    <name evidence="13" type="primary">rseP</name>
    <name evidence="13" type="ORF">RQM65_08360</name>
</gene>
<dbReference type="InterPro" id="IPR001478">
    <property type="entry name" value="PDZ"/>
</dbReference>
<evidence type="ECO:0000256" key="11">
    <source>
        <dbReference type="RuleBase" id="RU362031"/>
    </source>
</evidence>
<keyword evidence="9 11" id="KW-0482">Metalloprotease</keyword>
<dbReference type="EC" id="3.4.24.-" evidence="11"/>
<evidence type="ECO:0000256" key="9">
    <source>
        <dbReference type="ARBA" id="ARBA00023049"/>
    </source>
</evidence>
<dbReference type="NCBIfam" id="TIGR00054">
    <property type="entry name" value="RIP metalloprotease RseP"/>
    <property type="match status" value="1"/>
</dbReference>
<dbReference type="GO" id="GO:0008237">
    <property type="term" value="F:metallopeptidase activity"/>
    <property type="evidence" value="ECO:0007669"/>
    <property type="project" value="UniProtKB-KW"/>
</dbReference>
<keyword evidence="4" id="KW-0645">Protease</keyword>
<dbReference type="CDD" id="cd06163">
    <property type="entry name" value="S2P-M50_PDZ_RseP-like"/>
    <property type="match status" value="1"/>
</dbReference>
<dbReference type="RefSeq" id="WP_314014111.1">
    <property type="nucleotide sequence ID" value="NZ_JAVTTP010000001.1"/>
</dbReference>
<keyword evidence="10 11" id="KW-0472">Membrane</keyword>
<dbReference type="InterPro" id="IPR036034">
    <property type="entry name" value="PDZ_sf"/>
</dbReference>
<keyword evidence="7 11" id="KW-0862">Zinc</keyword>
<dbReference type="EMBL" id="JAVTTP010000001">
    <property type="protein sequence ID" value="MDT7828673.1"/>
    <property type="molecule type" value="Genomic_DNA"/>
</dbReference>
<sequence length="452" mass="50649">MSPILIKTIQFFLSLSLLIVLHELGHFIPAKLFKTRVEKFYLFFDVKFSLFKKKIGETVYGIGWLPLGGYVKIAGMIDESMDTDAMKEEPKSWEFRSKPAWQRLIIMIGGVTVNFILAFIIYVGLAYAYGDKYIPADSLKDGVAVTEKSIGDEIGIQTGDKILAVDGEKVKKFNDILMEIINGNTITIERDGQIIEQQIPVDFIETLIEDTDKARFIFYRTPFVIGEVAPDSQNKDSGLQPKDEVVAIAGQSITYFDQAKEILDRHRGEQIILDVLRDEGVRKEIPVMINDSAQIGVRIGGLTFEEMENKGLLRVETVNYTFLESIPAGVNKGVSTLTGYLKQLKKIFNPDTGAYKGVGGFAAIGGLFPDAWNWQVFWATTAFLSIMLAVLNLLPIPALDGGHVMFLLYEMITGRTPSDRFLEYAQMIGFFLLLALVLFANGNDLYRWLTGK</sequence>
<name>A0ABU3L5L9_9FLAO</name>
<feature type="transmembrane region" description="Helical" evidence="11">
    <location>
        <begin position="421"/>
        <end position="440"/>
    </location>
</feature>
<keyword evidence="8 11" id="KW-1133">Transmembrane helix</keyword>
<dbReference type="InterPro" id="IPR041489">
    <property type="entry name" value="PDZ_6"/>
</dbReference>
<dbReference type="PANTHER" id="PTHR42837">
    <property type="entry name" value="REGULATOR OF SIGMA-E PROTEASE RSEP"/>
    <property type="match status" value="1"/>
</dbReference>
<dbReference type="SUPFAM" id="SSF50156">
    <property type="entry name" value="PDZ domain-like"/>
    <property type="match status" value="2"/>
</dbReference>